<proteinExistence type="predicted"/>
<dbReference type="Pfam" id="PF13439">
    <property type="entry name" value="Glyco_transf_4"/>
    <property type="match status" value="1"/>
</dbReference>
<comment type="caution">
    <text evidence="4">The sequence shown here is derived from an EMBL/GenBank/DDBJ whole genome shotgun (WGS) entry which is preliminary data.</text>
</comment>
<dbReference type="CDD" id="cd00761">
    <property type="entry name" value="Glyco_tranf_GTA_type"/>
    <property type="match status" value="1"/>
</dbReference>
<dbReference type="PANTHER" id="PTHR22916:SF64">
    <property type="entry name" value="TRANSFERASE, PUTATIVE-RELATED"/>
    <property type="match status" value="1"/>
</dbReference>
<dbReference type="OrthoDB" id="5416057at2"/>
<evidence type="ECO:0000259" key="2">
    <source>
        <dbReference type="Pfam" id="PF00535"/>
    </source>
</evidence>
<dbReference type="GO" id="GO:0016757">
    <property type="term" value="F:glycosyltransferase activity"/>
    <property type="evidence" value="ECO:0007669"/>
    <property type="project" value="InterPro"/>
</dbReference>
<dbReference type="InterPro" id="IPR001173">
    <property type="entry name" value="Glyco_trans_2-like"/>
</dbReference>
<dbReference type="Proteomes" id="UP000076555">
    <property type="component" value="Unassembled WGS sequence"/>
</dbReference>
<evidence type="ECO:0000259" key="1">
    <source>
        <dbReference type="Pfam" id="PF00534"/>
    </source>
</evidence>
<dbReference type="EMBL" id="LWAJ01000039">
    <property type="protein sequence ID" value="KZL51174.1"/>
    <property type="molecule type" value="Genomic_DNA"/>
</dbReference>
<organism evidence="4 5">
    <name type="scientific">Nodularia spumigena CENA596</name>
    <dbReference type="NCBI Taxonomy" id="1819295"/>
    <lineage>
        <taxon>Bacteria</taxon>
        <taxon>Bacillati</taxon>
        <taxon>Cyanobacteriota</taxon>
        <taxon>Cyanophyceae</taxon>
        <taxon>Nostocales</taxon>
        <taxon>Nodulariaceae</taxon>
        <taxon>Nodularia</taxon>
    </lineage>
</organism>
<feature type="domain" description="Glycosyl transferase family 1" evidence="1">
    <location>
        <begin position="206"/>
        <end position="365"/>
    </location>
</feature>
<dbReference type="InterPro" id="IPR001296">
    <property type="entry name" value="Glyco_trans_1"/>
</dbReference>
<name>A0A161XQA8_NODSP</name>
<evidence type="ECO:0000313" key="4">
    <source>
        <dbReference type="EMBL" id="KZL51174.1"/>
    </source>
</evidence>
<dbReference type="InterPro" id="IPR029044">
    <property type="entry name" value="Nucleotide-diphossugar_trans"/>
</dbReference>
<feature type="domain" description="Glycosyltransferase 2-like" evidence="2">
    <location>
        <begin position="403"/>
        <end position="526"/>
    </location>
</feature>
<dbReference type="Gene3D" id="3.90.550.10">
    <property type="entry name" value="Spore Coat Polysaccharide Biosynthesis Protein SpsA, Chain A"/>
    <property type="match status" value="1"/>
</dbReference>
<evidence type="ECO:0000313" key="5">
    <source>
        <dbReference type="Proteomes" id="UP000076555"/>
    </source>
</evidence>
<reference evidence="4 5" key="1">
    <citation type="submission" date="2016-04" db="EMBL/GenBank/DDBJ databases">
        <title>Draft Genome Assembly of the Bloom-forming Cyanobacterium Nodularia spumigena Strain CENA596 in Shrimp Production Ponds.</title>
        <authorList>
            <person name="Popin R.V."/>
            <person name="Rigonato J."/>
            <person name="Abreu V.A."/>
            <person name="Andreote A.P."/>
            <person name="Silveira S.B."/>
            <person name="Odebrecht C."/>
            <person name="Fiore M.F."/>
        </authorList>
    </citation>
    <scope>NUCLEOTIDE SEQUENCE [LARGE SCALE GENOMIC DNA]</scope>
    <source>
        <strain evidence="4 5">CENA596</strain>
    </source>
</reference>
<evidence type="ECO:0000259" key="3">
    <source>
        <dbReference type="Pfam" id="PF13439"/>
    </source>
</evidence>
<dbReference type="Gene3D" id="3.40.50.2000">
    <property type="entry name" value="Glycogen Phosphorylase B"/>
    <property type="match status" value="2"/>
</dbReference>
<dbReference type="PANTHER" id="PTHR22916">
    <property type="entry name" value="GLYCOSYLTRANSFERASE"/>
    <property type="match status" value="1"/>
</dbReference>
<accession>A0A161XQA8</accession>
<feature type="domain" description="Glycosyltransferase subfamily 4-like N-terminal" evidence="3">
    <location>
        <begin position="16"/>
        <end position="179"/>
    </location>
</feature>
<dbReference type="SUPFAM" id="SSF53448">
    <property type="entry name" value="Nucleotide-diphospho-sugar transferases"/>
    <property type="match status" value="1"/>
</dbReference>
<protein>
    <submittedName>
        <fullName evidence="4">Glycosyl transferase</fullName>
    </submittedName>
</protein>
<gene>
    <name evidence="4" type="ORF">A2T98_03620</name>
</gene>
<dbReference type="AlphaFoldDB" id="A0A161XQA8"/>
<dbReference type="Pfam" id="PF00535">
    <property type="entry name" value="Glycos_transf_2"/>
    <property type="match status" value="1"/>
</dbReference>
<keyword evidence="4" id="KW-0808">Transferase</keyword>
<dbReference type="SUPFAM" id="SSF53756">
    <property type="entry name" value="UDP-Glycosyltransferase/glycogen phosphorylase"/>
    <property type="match status" value="1"/>
</dbReference>
<dbReference type="CDD" id="cd03801">
    <property type="entry name" value="GT4_PimA-like"/>
    <property type="match status" value="1"/>
</dbReference>
<sequence length="705" mass="80944">MKIAYVSREFGPITGGGIGTYIANISKYMAKRGHDVYLITDCFSESNLHYLPPNVTLISTEPAISDRHFFTYNQNYSDRVYQTLKLLSPFDVIEFAEYNAEGFTTIRAKKLLNEFTNTQIVVKLHTPRSLLVEIDEEKHTNTQTAIDIYLEDYCVKNADLVTSPSASLAEYFTERLNLNSIRRSPYPLLLSTINNSRKFTTSQIQKITFLGSIQVRKGVDIFIGAAKRILAKEPNFVFEIYGRDTYSAPFQSSYTEYLKKRIPYDLKDKIVFKGAAPYEQIPEILLNTCFCVFPSRWENWANVCLEAMSLGCVVIGSEQGGMSEMIEHRESGFLINPSHAEEIAHTILDNYRNIAYLHQISENAQSSIKQWCDPELASVKVEESYQIDISPKKWLINQEAKVSVIIPLYNQGKYIEETIQSIKESTYKNVEIIVVNDGSTDSKTNEVFQNLSGVIKIFKPNGGLSSARNAGLKVSSGEFIMLLDSDDKIHPEYLEKAIIALINNQELSYIGCYTRNFEAYEYTQAPVGFIPELMLFMNTNVVNSTNVYRREAMQKTGNFDEELISYEDWDYFISLYENGCAGDILPIELFLYRRHYDSMVWTVAQPRRTQLIQYMLGKHQKTVASYSHVMLQYLTQLWKDKEIEYEAAILGSHSREDNTAISGIHGSEIYELKKRIVAMESSKFWQLRKLWFKLKYKLGLSKELD</sequence>
<dbReference type="InterPro" id="IPR028098">
    <property type="entry name" value="Glyco_trans_4-like_N"/>
</dbReference>
<dbReference type="RefSeq" id="WP_063871591.1">
    <property type="nucleotide sequence ID" value="NZ_CAWMRI010000039.1"/>
</dbReference>
<dbReference type="Pfam" id="PF00534">
    <property type="entry name" value="Glycos_transf_1"/>
    <property type="match status" value="1"/>
</dbReference>